<sequence>MDNNYLKNISKDQYMIVRFSDGIGQYQSILAKEFHQNKLENATQKTQREKMKEFFKSKLD</sequence>
<proteinExistence type="predicted"/>
<dbReference type="GeneID" id="5046383"/>
<dbReference type="EMBL" id="CT868671">
    <property type="protein sequence ID" value="CAK93201.1"/>
    <property type="molecule type" value="Genomic_DNA"/>
</dbReference>
<reference evidence="1 2" key="1">
    <citation type="journal article" date="2006" name="Nature">
        <title>Global trends of whole-genome duplications revealed by the ciliate Paramecium tetraurelia.</title>
        <authorList>
            <consortium name="Genoscope"/>
            <person name="Aury J.-M."/>
            <person name="Jaillon O."/>
            <person name="Duret L."/>
            <person name="Noel B."/>
            <person name="Jubin C."/>
            <person name="Porcel B.M."/>
            <person name="Segurens B."/>
            <person name="Daubin V."/>
            <person name="Anthouard V."/>
            <person name="Aiach N."/>
            <person name="Arnaiz O."/>
            <person name="Billaut A."/>
            <person name="Beisson J."/>
            <person name="Blanc I."/>
            <person name="Bouhouche K."/>
            <person name="Camara F."/>
            <person name="Duharcourt S."/>
            <person name="Guigo R."/>
            <person name="Gogendeau D."/>
            <person name="Katinka M."/>
            <person name="Keller A.-M."/>
            <person name="Kissmehl R."/>
            <person name="Klotz C."/>
            <person name="Koll F."/>
            <person name="Le Moue A."/>
            <person name="Lepere C."/>
            <person name="Malinsky S."/>
            <person name="Nowacki M."/>
            <person name="Nowak J.K."/>
            <person name="Plattner H."/>
            <person name="Poulain J."/>
            <person name="Ruiz F."/>
            <person name="Serrano V."/>
            <person name="Zagulski M."/>
            <person name="Dessen P."/>
            <person name="Betermier M."/>
            <person name="Weissenbach J."/>
            <person name="Scarpelli C."/>
            <person name="Schachter V."/>
            <person name="Sperling L."/>
            <person name="Meyer E."/>
            <person name="Cohen J."/>
            <person name="Wincker P."/>
        </authorList>
    </citation>
    <scope>NUCLEOTIDE SEQUENCE [LARGE SCALE GENOMIC DNA]</scope>
    <source>
        <strain evidence="1 2">Stock d4-2</strain>
    </source>
</reference>
<dbReference type="InParanoid" id="A0ED34"/>
<keyword evidence="2" id="KW-1185">Reference proteome</keyword>
<dbReference type="HOGENOM" id="CLU_2946629_0_0_1"/>
<dbReference type="AlphaFoldDB" id="A0ED34"/>
<organism evidence="1 2">
    <name type="scientific">Paramecium tetraurelia</name>
    <dbReference type="NCBI Taxonomy" id="5888"/>
    <lineage>
        <taxon>Eukaryota</taxon>
        <taxon>Sar</taxon>
        <taxon>Alveolata</taxon>
        <taxon>Ciliophora</taxon>
        <taxon>Intramacronucleata</taxon>
        <taxon>Oligohymenophorea</taxon>
        <taxon>Peniculida</taxon>
        <taxon>Parameciidae</taxon>
        <taxon>Paramecium</taxon>
    </lineage>
</organism>
<protein>
    <submittedName>
        <fullName evidence="1">Uncharacterized protein</fullName>
    </submittedName>
</protein>
<gene>
    <name evidence="1" type="ORF">GSPATT00004070001</name>
</gene>
<dbReference type="KEGG" id="ptm:GSPATT00004070001"/>
<accession>A0ED34</accession>
<dbReference type="Proteomes" id="UP000000600">
    <property type="component" value="Unassembled WGS sequence"/>
</dbReference>
<evidence type="ECO:0000313" key="1">
    <source>
        <dbReference type="EMBL" id="CAK93201.1"/>
    </source>
</evidence>
<dbReference type="RefSeq" id="XP_001460598.1">
    <property type="nucleotide sequence ID" value="XM_001460561.1"/>
</dbReference>
<evidence type="ECO:0000313" key="2">
    <source>
        <dbReference type="Proteomes" id="UP000000600"/>
    </source>
</evidence>
<name>A0ED34_PARTE</name>